<accession>A0AAD7SU27</accession>
<dbReference type="Proteomes" id="UP001221898">
    <property type="component" value="Unassembled WGS sequence"/>
</dbReference>
<evidence type="ECO:0000313" key="3">
    <source>
        <dbReference type="Proteomes" id="UP001221898"/>
    </source>
</evidence>
<evidence type="ECO:0000313" key="2">
    <source>
        <dbReference type="EMBL" id="KAJ8408784.1"/>
    </source>
</evidence>
<feature type="compositionally biased region" description="Low complexity" evidence="1">
    <location>
        <begin position="10"/>
        <end position="25"/>
    </location>
</feature>
<feature type="region of interest" description="Disordered" evidence="1">
    <location>
        <begin position="1"/>
        <end position="31"/>
    </location>
</feature>
<dbReference type="AlphaFoldDB" id="A0AAD7SU27"/>
<sequence>METADPPTAGVNSVSLSSLRGSASRRVTKASLSPHRAALSRRCAQQLPSGNPLGFRIVPLDREIFHAAGLRSLEMFTVATGRYLLWTASGLHKLEHSVSS</sequence>
<gene>
    <name evidence="2" type="ORF">AAFF_G00246020</name>
</gene>
<comment type="caution">
    <text evidence="2">The sequence shown here is derived from an EMBL/GenBank/DDBJ whole genome shotgun (WGS) entry which is preliminary data.</text>
</comment>
<reference evidence="2" key="1">
    <citation type="journal article" date="2023" name="Science">
        <title>Genome structures resolve the early diversification of teleost fishes.</title>
        <authorList>
            <person name="Parey E."/>
            <person name="Louis A."/>
            <person name="Montfort J."/>
            <person name="Bouchez O."/>
            <person name="Roques C."/>
            <person name="Iampietro C."/>
            <person name="Lluch J."/>
            <person name="Castinel A."/>
            <person name="Donnadieu C."/>
            <person name="Desvignes T."/>
            <person name="Floi Bucao C."/>
            <person name="Jouanno E."/>
            <person name="Wen M."/>
            <person name="Mejri S."/>
            <person name="Dirks R."/>
            <person name="Jansen H."/>
            <person name="Henkel C."/>
            <person name="Chen W.J."/>
            <person name="Zahm M."/>
            <person name="Cabau C."/>
            <person name="Klopp C."/>
            <person name="Thompson A.W."/>
            <person name="Robinson-Rechavi M."/>
            <person name="Braasch I."/>
            <person name="Lecointre G."/>
            <person name="Bobe J."/>
            <person name="Postlethwait J.H."/>
            <person name="Berthelot C."/>
            <person name="Roest Crollius H."/>
            <person name="Guiguen Y."/>
        </authorList>
    </citation>
    <scope>NUCLEOTIDE SEQUENCE</scope>
    <source>
        <strain evidence="2">NC1722</strain>
    </source>
</reference>
<dbReference type="EMBL" id="JAINUG010000033">
    <property type="protein sequence ID" value="KAJ8408784.1"/>
    <property type="molecule type" value="Genomic_DNA"/>
</dbReference>
<evidence type="ECO:0000256" key="1">
    <source>
        <dbReference type="SAM" id="MobiDB-lite"/>
    </source>
</evidence>
<proteinExistence type="predicted"/>
<protein>
    <submittedName>
        <fullName evidence="2">Uncharacterized protein</fullName>
    </submittedName>
</protein>
<name>A0AAD7SU27_9TELE</name>
<keyword evidence="3" id="KW-1185">Reference proteome</keyword>
<organism evidence="2 3">
    <name type="scientific">Aldrovandia affinis</name>
    <dbReference type="NCBI Taxonomy" id="143900"/>
    <lineage>
        <taxon>Eukaryota</taxon>
        <taxon>Metazoa</taxon>
        <taxon>Chordata</taxon>
        <taxon>Craniata</taxon>
        <taxon>Vertebrata</taxon>
        <taxon>Euteleostomi</taxon>
        <taxon>Actinopterygii</taxon>
        <taxon>Neopterygii</taxon>
        <taxon>Teleostei</taxon>
        <taxon>Notacanthiformes</taxon>
        <taxon>Halosauridae</taxon>
        <taxon>Aldrovandia</taxon>
    </lineage>
</organism>